<dbReference type="Pfam" id="PF00145">
    <property type="entry name" value="DNA_methylase"/>
    <property type="match status" value="1"/>
</dbReference>
<dbReference type="EMBL" id="CP070969">
    <property type="protein sequence ID" value="QSF47866.1"/>
    <property type="molecule type" value="Genomic_DNA"/>
</dbReference>
<dbReference type="PANTHER" id="PTHR46098">
    <property type="entry name" value="TRNA (CYTOSINE(38)-C(5))-METHYLTRANSFERASE"/>
    <property type="match status" value="1"/>
</dbReference>
<keyword evidence="9" id="KW-1185">Reference proteome</keyword>
<sequence>MKKLKVAELFAGIGAWSKALEKLNIDHEVVEAIEFDEKTMHSYNLIHNSDFKSKDITLINPSEFPDHDLLFYSPPCQAFSVAGKQEGFDDSKGRGMLFFEALKVIQAKKPKYAIMENVKGLTQKKFQFEFETMLQLLEQEGYNNYWKVLNAADYGIAHHRERVFIVSIRKDIEQNFMFPGKENEFTSLSDLLEPHVDEKYYLSEVACLRLNTIDKRAKDKGLGFKNIFVNIHINDNGEFYEQESQLFLNLDANFFKGPDGKRTMINVIPDSISQSEYSGLRMPTPLECLRLMGFEDKDYFKLKLNNISNSQIYKMSGNSIVVNVVEKILKQLIPQYIKSSEALSIHN</sequence>
<keyword evidence="3 5" id="KW-0949">S-adenosyl-L-methionine</keyword>
<reference evidence="8 9" key="1">
    <citation type="submission" date="2021-02" db="EMBL/GenBank/DDBJ databases">
        <title>Paenibacillus tianjinensis sp. nov.</title>
        <authorList>
            <person name="Liu H."/>
        </authorList>
    </citation>
    <scope>NUCLEOTIDE SEQUENCE [LARGE SCALE GENOMIC DNA]</scope>
    <source>
        <strain evidence="8 9">TB2019</strain>
    </source>
</reference>
<evidence type="ECO:0000313" key="9">
    <source>
        <dbReference type="Proteomes" id="UP000663452"/>
    </source>
</evidence>
<dbReference type="InterPro" id="IPR029063">
    <property type="entry name" value="SAM-dependent_MTases_sf"/>
</dbReference>
<dbReference type="RefSeq" id="WP_206105212.1">
    <property type="nucleotide sequence ID" value="NZ_CP070969.1"/>
</dbReference>
<dbReference type="CDD" id="cd00315">
    <property type="entry name" value="Cyt_C5_DNA_methylase"/>
    <property type="match status" value="1"/>
</dbReference>
<organism evidence="8 9">
    <name type="scientific">Paenibacillus tianjinensis</name>
    <dbReference type="NCBI Taxonomy" id="2810347"/>
    <lineage>
        <taxon>Bacteria</taxon>
        <taxon>Bacillati</taxon>
        <taxon>Bacillota</taxon>
        <taxon>Bacilli</taxon>
        <taxon>Bacillales</taxon>
        <taxon>Paenibacillaceae</taxon>
        <taxon>Paenibacillus</taxon>
    </lineage>
</organism>
<dbReference type="PANTHER" id="PTHR46098:SF1">
    <property type="entry name" value="TRNA (CYTOSINE(38)-C(5))-METHYLTRANSFERASE"/>
    <property type="match status" value="1"/>
</dbReference>
<dbReference type="InterPro" id="IPR031303">
    <property type="entry name" value="C5_meth_CS"/>
</dbReference>
<keyword evidence="1 5" id="KW-0489">Methyltransferase</keyword>
<dbReference type="PROSITE" id="PS00095">
    <property type="entry name" value="C5_MTASE_2"/>
    <property type="match status" value="1"/>
</dbReference>
<evidence type="ECO:0000256" key="3">
    <source>
        <dbReference type="ARBA" id="ARBA00022691"/>
    </source>
</evidence>
<dbReference type="SUPFAM" id="SSF53335">
    <property type="entry name" value="S-adenosyl-L-methionine-dependent methyltransferases"/>
    <property type="match status" value="1"/>
</dbReference>
<evidence type="ECO:0000313" key="8">
    <source>
        <dbReference type="EMBL" id="QSF47866.1"/>
    </source>
</evidence>
<dbReference type="PROSITE" id="PS51679">
    <property type="entry name" value="SAM_MT_C5"/>
    <property type="match status" value="1"/>
</dbReference>
<dbReference type="Proteomes" id="UP000663452">
    <property type="component" value="Chromosome"/>
</dbReference>
<evidence type="ECO:0000256" key="4">
    <source>
        <dbReference type="ARBA" id="ARBA00022747"/>
    </source>
</evidence>
<keyword evidence="4" id="KW-0680">Restriction system</keyword>
<protein>
    <recommendedName>
        <fullName evidence="7">Cytosine-specific methyltransferase</fullName>
        <ecNumber evidence="7">2.1.1.37</ecNumber>
    </recommendedName>
</protein>
<dbReference type="InterPro" id="IPR050750">
    <property type="entry name" value="C5-MTase"/>
</dbReference>
<dbReference type="Gene3D" id="3.90.120.10">
    <property type="entry name" value="DNA Methylase, subunit A, domain 2"/>
    <property type="match status" value="1"/>
</dbReference>
<gene>
    <name evidence="8" type="ORF">JRJ22_19735</name>
</gene>
<evidence type="ECO:0000256" key="1">
    <source>
        <dbReference type="ARBA" id="ARBA00022603"/>
    </source>
</evidence>
<evidence type="ECO:0000256" key="7">
    <source>
        <dbReference type="RuleBase" id="RU000417"/>
    </source>
</evidence>
<evidence type="ECO:0000256" key="5">
    <source>
        <dbReference type="PROSITE-ProRule" id="PRU01016"/>
    </source>
</evidence>
<dbReference type="NCBIfam" id="TIGR00675">
    <property type="entry name" value="dcm"/>
    <property type="match status" value="1"/>
</dbReference>
<dbReference type="EC" id="2.1.1.37" evidence="7"/>
<dbReference type="GO" id="GO:0032259">
    <property type="term" value="P:methylation"/>
    <property type="evidence" value="ECO:0007669"/>
    <property type="project" value="UniProtKB-KW"/>
</dbReference>
<dbReference type="GO" id="GO:0008168">
    <property type="term" value="F:methyltransferase activity"/>
    <property type="evidence" value="ECO:0007669"/>
    <property type="project" value="UniProtKB-KW"/>
</dbReference>
<comment type="catalytic activity">
    <reaction evidence="7">
        <text>a 2'-deoxycytidine in DNA + S-adenosyl-L-methionine = a 5-methyl-2'-deoxycytidine in DNA + S-adenosyl-L-homocysteine + H(+)</text>
        <dbReference type="Rhea" id="RHEA:13681"/>
        <dbReference type="Rhea" id="RHEA-COMP:11369"/>
        <dbReference type="Rhea" id="RHEA-COMP:11370"/>
        <dbReference type="ChEBI" id="CHEBI:15378"/>
        <dbReference type="ChEBI" id="CHEBI:57856"/>
        <dbReference type="ChEBI" id="CHEBI:59789"/>
        <dbReference type="ChEBI" id="CHEBI:85452"/>
        <dbReference type="ChEBI" id="CHEBI:85454"/>
        <dbReference type="EC" id="2.1.1.37"/>
    </reaction>
</comment>
<evidence type="ECO:0000256" key="2">
    <source>
        <dbReference type="ARBA" id="ARBA00022679"/>
    </source>
</evidence>
<accession>A0ABX7LL14</accession>
<name>A0ABX7LL14_9BACL</name>
<dbReference type="PROSITE" id="PS00094">
    <property type="entry name" value="C5_MTASE_1"/>
    <property type="match status" value="1"/>
</dbReference>
<dbReference type="InterPro" id="IPR001525">
    <property type="entry name" value="C5_MeTfrase"/>
</dbReference>
<proteinExistence type="inferred from homology"/>
<dbReference type="PRINTS" id="PR00105">
    <property type="entry name" value="C5METTRFRASE"/>
</dbReference>
<dbReference type="Gene3D" id="3.40.50.150">
    <property type="entry name" value="Vaccinia Virus protein VP39"/>
    <property type="match status" value="1"/>
</dbReference>
<comment type="similarity">
    <text evidence="5 6">Belongs to the class I-like SAM-binding methyltransferase superfamily. C5-methyltransferase family.</text>
</comment>
<feature type="active site" evidence="5">
    <location>
        <position position="76"/>
    </location>
</feature>
<keyword evidence="2 5" id="KW-0808">Transferase</keyword>
<evidence type="ECO:0000256" key="6">
    <source>
        <dbReference type="RuleBase" id="RU000416"/>
    </source>
</evidence>
<dbReference type="InterPro" id="IPR018117">
    <property type="entry name" value="C5_DNA_meth_AS"/>
</dbReference>